<dbReference type="InterPro" id="IPR015942">
    <property type="entry name" value="Asp/Glu/hydantoin_racemase"/>
</dbReference>
<dbReference type="GO" id="GO:0047661">
    <property type="term" value="F:amino-acid racemase activity"/>
    <property type="evidence" value="ECO:0007669"/>
    <property type="project" value="InterPro"/>
</dbReference>
<dbReference type="STRING" id="1266660.A0A1G4JYY0"/>
<dbReference type="EMBL" id="LT598461">
    <property type="protein sequence ID" value="SCU96402.1"/>
    <property type="molecule type" value="Genomic_DNA"/>
</dbReference>
<reference evidence="2 3" key="1">
    <citation type="submission" date="2016-03" db="EMBL/GenBank/DDBJ databases">
        <authorList>
            <person name="Devillers H."/>
        </authorList>
    </citation>
    <scope>NUCLEOTIDE SEQUENCE [LARGE SCALE GENOMIC DNA]</scope>
    <source>
        <strain evidence="2">CBS 10888</strain>
    </source>
</reference>
<dbReference type="InterPro" id="IPR052186">
    <property type="entry name" value="Hydantoin_racemase-like"/>
</dbReference>
<dbReference type="AlphaFoldDB" id="A0A1G4JYY0"/>
<dbReference type="Pfam" id="PF01177">
    <property type="entry name" value="Asp_Glu_race"/>
    <property type="match status" value="1"/>
</dbReference>
<dbReference type="InterPro" id="IPR053714">
    <property type="entry name" value="Iso_Racemase_Enz_sf"/>
</dbReference>
<evidence type="ECO:0000313" key="3">
    <source>
        <dbReference type="Proteomes" id="UP000190274"/>
    </source>
</evidence>
<accession>A0A1G4JYY0</accession>
<sequence>MQLHVHMEPPADQKPMRLLLVNPNSTESMTQAAGQQVEHHLNEAYPGHLRNVVVSLFTGPPSAPPEIDGDKTSHDSARECLPLLCRRTAGANDKQYFDTFDGVLVACFSDHPLVRELLARTECSTPVTGIFHAAMTSCLSRPGTEFSIITSNDEWVELLDAGAERLLGAPKPFSSSPCPFKGTVASSVPVLDLHNPKNLHAIAKRIYQENVTRLGTTTIILGCAGFSGMETLLGQEIRSVALHEDPESQLQVTLVDSVVCGIEILTLLCRLRVNKGD</sequence>
<gene>
    <name evidence="2" type="ORF">LADA_0H00716G</name>
</gene>
<dbReference type="Gene3D" id="3.40.50.12500">
    <property type="match status" value="1"/>
</dbReference>
<organism evidence="2 3">
    <name type="scientific">Lachancea dasiensis</name>
    <dbReference type="NCBI Taxonomy" id="1072105"/>
    <lineage>
        <taxon>Eukaryota</taxon>
        <taxon>Fungi</taxon>
        <taxon>Dikarya</taxon>
        <taxon>Ascomycota</taxon>
        <taxon>Saccharomycotina</taxon>
        <taxon>Saccharomycetes</taxon>
        <taxon>Saccharomycetales</taxon>
        <taxon>Saccharomycetaceae</taxon>
        <taxon>Lachancea</taxon>
    </lineage>
</organism>
<keyword evidence="3" id="KW-1185">Reference proteome</keyword>
<name>A0A1G4JYY0_9SACH</name>
<dbReference type="PANTHER" id="PTHR28047">
    <property type="entry name" value="PROTEIN DCG1"/>
    <property type="match status" value="1"/>
</dbReference>
<dbReference type="Proteomes" id="UP000190274">
    <property type="component" value="Chromosome H"/>
</dbReference>
<evidence type="ECO:0000313" key="2">
    <source>
        <dbReference type="EMBL" id="SCU96402.1"/>
    </source>
</evidence>
<evidence type="ECO:0000256" key="1">
    <source>
        <dbReference type="ARBA" id="ARBA00038414"/>
    </source>
</evidence>
<proteinExistence type="inferred from homology"/>
<dbReference type="PANTHER" id="PTHR28047:SF5">
    <property type="entry name" value="PROTEIN DCG1"/>
    <property type="match status" value="1"/>
</dbReference>
<protein>
    <submittedName>
        <fullName evidence="2">LADA_0H00716g1_1</fullName>
    </submittedName>
</protein>
<dbReference type="OrthoDB" id="412018at2759"/>
<comment type="similarity">
    <text evidence="1">Belongs to the HyuE racemase family.</text>
</comment>